<protein>
    <recommendedName>
        <fullName evidence="4">DUF3558 domain-containing protein</fullName>
    </recommendedName>
</protein>
<dbReference type="AlphaFoldDB" id="A0A4R4S1S4"/>
<dbReference type="OrthoDB" id="5173250at2"/>
<dbReference type="EMBL" id="SMKL01000002">
    <property type="protein sequence ID" value="TDC56688.1"/>
    <property type="molecule type" value="Genomic_DNA"/>
</dbReference>
<evidence type="ECO:0000256" key="1">
    <source>
        <dbReference type="SAM" id="SignalP"/>
    </source>
</evidence>
<dbReference type="Proteomes" id="UP000295621">
    <property type="component" value="Unassembled WGS sequence"/>
</dbReference>
<keyword evidence="1" id="KW-0732">Signal</keyword>
<evidence type="ECO:0000313" key="3">
    <source>
        <dbReference type="Proteomes" id="UP000295621"/>
    </source>
</evidence>
<keyword evidence="3" id="KW-1185">Reference proteome</keyword>
<organism evidence="2 3">
    <name type="scientific">Jiangella ureilytica</name>
    <dbReference type="NCBI Taxonomy" id="2530374"/>
    <lineage>
        <taxon>Bacteria</taxon>
        <taxon>Bacillati</taxon>
        <taxon>Actinomycetota</taxon>
        <taxon>Actinomycetes</taxon>
        <taxon>Jiangellales</taxon>
        <taxon>Jiangellaceae</taxon>
        <taxon>Jiangella</taxon>
    </lineage>
</organism>
<evidence type="ECO:0008006" key="4">
    <source>
        <dbReference type="Google" id="ProtNLM"/>
    </source>
</evidence>
<comment type="caution">
    <text evidence="2">The sequence shown here is derived from an EMBL/GenBank/DDBJ whole genome shotgun (WGS) entry which is preliminary data.</text>
</comment>
<feature type="chain" id="PRO_5039005386" description="DUF3558 domain-containing protein" evidence="1">
    <location>
        <begin position="21"/>
        <end position="315"/>
    </location>
</feature>
<reference evidence="2 3" key="1">
    <citation type="submission" date="2019-02" db="EMBL/GenBank/DDBJ databases">
        <title>Draft genome sequences of novel Actinobacteria.</title>
        <authorList>
            <person name="Sahin N."/>
            <person name="Ay H."/>
            <person name="Saygin H."/>
        </authorList>
    </citation>
    <scope>NUCLEOTIDE SEQUENCE [LARGE SCALE GENOMIC DNA]</scope>
    <source>
        <strain evidence="2 3">KC603</strain>
    </source>
</reference>
<name>A0A4R4S1S4_9ACTN</name>
<feature type="signal peptide" evidence="1">
    <location>
        <begin position="1"/>
        <end position="20"/>
    </location>
</feature>
<dbReference type="RefSeq" id="WP_131978113.1">
    <property type="nucleotide sequence ID" value="NZ_SMKL01000002.1"/>
</dbReference>
<sequence length="315" mass="33400">MRVRFIAALALVLAACGSGASPVSHTAPAAKTGGERAVARACDLLDPAEVSDIYGGGEVHLTDYAGPVGDPSFDSCLITVDHGTTTRPPRPFPLQVSMDPVTPADHLEMLEDHADDDLGPTSEVHGLGDAAYFVTPGFLQVYAEGRVLRIHGGGDENAISLAALVVPRLAQLPPGAEPGTQPACDAVTPQAEAVLGEPATVRRDPLTRDELRCEWRAGETVLTATVRGHGDEMGRVWAMDRPGAEVVHIGGLRDNGVYLPSGRVYFWMGHRQVGMYLLHVPHDPERDRDYLVALADAFAPSLLDVAPRVGPAPAH</sequence>
<gene>
    <name evidence="2" type="ORF">E1212_01600</name>
</gene>
<accession>A0A4R4S1S4</accession>
<evidence type="ECO:0000313" key="2">
    <source>
        <dbReference type="EMBL" id="TDC56688.1"/>
    </source>
</evidence>
<dbReference type="PROSITE" id="PS51257">
    <property type="entry name" value="PROKAR_LIPOPROTEIN"/>
    <property type="match status" value="1"/>
</dbReference>
<proteinExistence type="predicted"/>